<dbReference type="Proteomes" id="UP001214094">
    <property type="component" value="Plasmid unnamedB"/>
</dbReference>
<protein>
    <submittedName>
        <fullName evidence="2">Uncharacterized protein</fullName>
    </submittedName>
</protein>
<keyword evidence="1" id="KW-0812">Transmembrane</keyword>
<dbReference type="EMBL" id="CP121310">
    <property type="protein sequence ID" value="WFP95081.1"/>
    <property type="molecule type" value="Genomic_DNA"/>
</dbReference>
<gene>
    <name evidence="2" type="ORF">P4B07_28865</name>
</gene>
<keyword evidence="1" id="KW-1133">Transmembrane helix</keyword>
<proteinExistence type="predicted"/>
<organism evidence="2 3">
    <name type="scientific">Ensifer adhaerens</name>
    <name type="common">Sinorhizobium morelense</name>
    <dbReference type="NCBI Taxonomy" id="106592"/>
    <lineage>
        <taxon>Bacteria</taxon>
        <taxon>Pseudomonadati</taxon>
        <taxon>Pseudomonadota</taxon>
        <taxon>Alphaproteobacteria</taxon>
        <taxon>Hyphomicrobiales</taxon>
        <taxon>Rhizobiaceae</taxon>
        <taxon>Sinorhizobium/Ensifer group</taxon>
        <taxon>Ensifer</taxon>
    </lineage>
</organism>
<dbReference type="RefSeq" id="WP_034799861.1">
    <property type="nucleotide sequence ID" value="NZ_CP015882.1"/>
</dbReference>
<keyword evidence="1" id="KW-0472">Membrane</keyword>
<sequence length="82" mass="9017">MSDCDKLHPAFRNLETIEEAHRRRLSPSLVEAVAMAVVLLLLLATNFDRWTGSANAPSKVAVIHENALELDDCRAAFLPGDC</sequence>
<evidence type="ECO:0000313" key="3">
    <source>
        <dbReference type="Proteomes" id="UP001214094"/>
    </source>
</evidence>
<feature type="transmembrane region" description="Helical" evidence="1">
    <location>
        <begin position="29"/>
        <end position="47"/>
    </location>
</feature>
<evidence type="ECO:0000256" key="1">
    <source>
        <dbReference type="SAM" id="Phobius"/>
    </source>
</evidence>
<dbReference type="GeneID" id="29523437"/>
<geneLocation type="plasmid" evidence="2 3">
    <name>unnamedB</name>
</geneLocation>
<name>A0ABY8HTG3_ENSAD</name>
<keyword evidence="3" id="KW-1185">Reference proteome</keyword>
<evidence type="ECO:0000313" key="2">
    <source>
        <dbReference type="EMBL" id="WFP95081.1"/>
    </source>
</evidence>
<accession>A0ABY8HTG3</accession>
<keyword evidence="2" id="KW-0614">Plasmid</keyword>
<reference evidence="2 3" key="1">
    <citation type="submission" date="2023-03" db="EMBL/GenBank/DDBJ databases">
        <title>Comparative genome and transcriptome analysis combination mining strategies for increasing vitamin B12 production of Ensifer adhaerens strain.</title>
        <authorList>
            <person name="Yongheng L."/>
        </authorList>
    </citation>
    <scope>NUCLEOTIDE SEQUENCE [LARGE SCALE GENOMIC DNA]</scope>
    <source>
        <strain evidence="2 3">Casida A-T305</strain>
        <plasmid evidence="2 3">unnamedB</plasmid>
    </source>
</reference>